<dbReference type="Gene3D" id="1.25.40.10">
    <property type="entry name" value="Tetratricopeptide repeat domain"/>
    <property type="match status" value="1"/>
</dbReference>
<sequence>MSDFASEGFDVSSSAGDVVYELGGAQTTKVESPPPSTDPTTGAPPAPEAPDTRPLHAKLKAEGNELFKAGDYGGALELYLEAIGEGEKSCEEEGGGDEGKGEPTPSFSFGEDLLNLLQEHKEYEKKKKAVERRVEEEKERQEERKKAREERGEAKGGSATKAELKTLSVLKGDERRLKKMCDEKMEKLKTETMGKLKDLGNSLLSNFGLSLDNFNAVQDPKTGGYSINFNNS</sequence>
<organism evidence="2 3">
    <name type="scientific">Triparma retinervis</name>
    <dbReference type="NCBI Taxonomy" id="2557542"/>
    <lineage>
        <taxon>Eukaryota</taxon>
        <taxon>Sar</taxon>
        <taxon>Stramenopiles</taxon>
        <taxon>Ochrophyta</taxon>
        <taxon>Bolidophyceae</taxon>
        <taxon>Parmales</taxon>
        <taxon>Triparmaceae</taxon>
        <taxon>Triparma</taxon>
    </lineage>
</organism>
<protein>
    <submittedName>
        <fullName evidence="2">Uncharacterized protein</fullName>
    </submittedName>
</protein>
<comment type="caution">
    <text evidence="2">The sequence shown here is derived from an EMBL/GenBank/DDBJ whole genome shotgun (WGS) entry which is preliminary data.</text>
</comment>
<dbReference type="EMBL" id="BRXZ01008079">
    <property type="protein sequence ID" value="GMI20962.1"/>
    <property type="molecule type" value="Genomic_DNA"/>
</dbReference>
<dbReference type="SUPFAM" id="SSF48452">
    <property type="entry name" value="TPR-like"/>
    <property type="match status" value="1"/>
</dbReference>
<proteinExistence type="predicted"/>
<name>A0A9W7FWR5_9STRA</name>
<accession>A0A9W7FWR5</accession>
<dbReference type="InterPro" id="IPR052769">
    <property type="entry name" value="TPR_domain_protein"/>
</dbReference>
<dbReference type="OrthoDB" id="1872379at2759"/>
<dbReference type="PANTHER" id="PTHR46014:SF1">
    <property type="entry name" value="TETRATRICOPEPTIDE REPEAT PROTEIN 1"/>
    <property type="match status" value="1"/>
</dbReference>
<gene>
    <name evidence="2" type="ORF">TrRE_jg8672</name>
</gene>
<feature type="region of interest" description="Disordered" evidence="1">
    <location>
        <begin position="20"/>
        <end position="57"/>
    </location>
</feature>
<feature type="compositionally biased region" description="Pro residues" evidence="1">
    <location>
        <begin position="32"/>
        <end position="48"/>
    </location>
</feature>
<feature type="region of interest" description="Disordered" evidence="1">
    <location>
        <begin position="87"/>
        <end position="166"/>
    </location>
</feature>
<dbReference type="Proteomes" id="UP001165082">
    <property type="component" value="Unassembled WGS sequence"/>
</dbReference>
<dbReference type="AlphaFoldDB" id="A0A9W7FWR5"/>
<evidence type="ECO:0000313" key="3">
    <source>
        <dbReference type="Proteomes" id="UP001165082"/>
    </source>
</evidence>
<dbReference type="InterPro" id="IPR011990">
    <property type="entry name" value="TPR-like_helical_dom_sf"/>
</dbReference>
<feature type="compositionally biased region" description="Basic and acidic residues" evidence="1">
    <location>
        <begin position="118"/>
        <end position="154"/>
    </location>
</feature>
<reference evidence="2" key="1">
    <citation type="submission" date="2022-07" db="EMBL/GenBank/DDBJ databases">
        <title>Genome analysis of Parmales, a sister group of diatoms, reveals the evolutionary specialization of diatoms from phago-mixotrophs to photoautotrophs.</title>
        <authorList>
            <person name="Ban H."/>
            <person name="Sato S."/>
            <person name="Yoshikawa S."/>
            <person name="Kazumasa Y."/>
            <person name="Nakamura Y."/>
            <person name="Ichinomiya M."/>
            <person name="Saitoh K."/>
            <person name="Sato N."/>
            <person name="Blanc-Mathieu R."/>
            <person name="Endo H."/>
            <person name="Kuwata A."/>
            <person name="Ogata H."/>
        </authorList>
    </citation>
    <scope>NUCLEOTIDE SEQUENCE</scope>
</reference>
<feature type="compositionally biased region" description="Basic and acidic residues" evidence="1">
    <location>
        <begin position="87"/>
        <end position="101"/>
    </location>
</feature>
<evidence type="ECO:0000256" key="1">
    <source>
        <dbReference type="SAM" id="MobiDB-lite"/>
    </source>
</evidence>
<dbReference type="PANTHER" id="PTHR46014">
    <property type="entry name" value="TETRATRICOPEPTIDE REPEAT PROTEIN 1"/>
    <property type="match status" value="1"/>
</dbReference>
<keyword evidence="3" id="KW-1185">Reference proteome</keyword>
<evidence type="ECO:0000313" key="2">
    <source>
        <dbReference type="EMBL" id="GMI20962.1"/>
    </source>
</evidence>